<accession>A0A507BK38</accession>
<dbReference type="Proteomes" id="UP000319257">
    <property type="component" value="Unassembled WGS sequence"/>
</dbReference>
<sequence>MQIRFWNSARKTHSSSQPESRDGATRARPLVIHRSIQTEPQVTHDTMRMEPADIDMMTTASMVGLSPPRYDTEAQGNSECSPPAYACPNFPLSGSLGLDWAVLIEEAQRRDIEPTYYELALAYNGGENAWEVAAEINKSIIQMSKAAARSCRVSWEPGKAPCDPCDQHLVGVTYKATEAVRQLSNAATADLANVLFVAVNEAAVTAASEWRIRAGETGCTHAETCSQDCAKGPLTWCQMAAPADE</sequence>
<evidence type="ECO:0000256" key="1">
    <source>
        <dbReference type="SAM" id="MobiDB-lite"/>
    </source>
</evidence>
<comment type="caution">
    <text evidence="2">The sequence shown here is derived from an EMBL/GenBank/DDBJ whole genome shotgun (WGS) entry which is preliminary data.</text>
</comment>
<dbReference type="AlphaFoldDB" id="A0A507BK38"/>
<dbReference type="InParanoid" id="A0A507BK38"/>
<organism evidence="2 3">
    <name type="scientific">Thyridium curvatum</name>
    <dbReference type="NCBI Taxonomy" id="1093900"/>
    <lineage>
        <taxon>Eukaryota</taxon>
        <taxon>Fungi</taxon>
        <taxon>Dikarya</taxon>
        <taxon>Ascomycota</taxon>
        <taxon>Pezizomycotina</taxon>
        <taxon>Sordariomycetes</taxon>
        <taxon>Sordariomycetidae</taxon>
        <taxon>Thyridiales</taxon>
        <taxon>Thyridiaceae</taxon>
        <taxon>Thyridium</taxon>
    </lineage>
</organism>
<dbReference type="RefSeq" id="XP_030998751.1">
    <property type="nucleotide sequence ID" value="XM_031135122.1"/>
</dbReference>
<dbReference type="EMBL" id="SKBQ01000152">
    <property type="protein sequence ID" value="TPX17040.1"/>
    <property type="molecule type" value="Genomic_DNA"/>
</dbReference>
<name>A0A507BK38_9PEZI</name>
<reference evidence="2 3" key="1">
    <citation type="submission" date="2019-06" db="EMBL/GenBank/DDBJ databases">
        <title>Draft genome sequence of the filamentous fungus Phialemoniopsis curvata isolated from diesel fuel.</title>
        <authorList>
            <person name="Varaljay V.A."/>
            <person name="Lyon W.J."/>
            <person name="Crouch A.L."/>
            <person name="Drake C.E."/>
            <person name="Hollomon J.M."/>
            <person name="Nadeau L.J."/>
            <person name="Nunn H.S."/>
            <person name="Stevenson B.S."/>
            <person name="Bojanowski C.L."/>
            <person name="Crookes-Goodson W.J."/>
        </authorList>
    </citation>
    <scope>NUCLEOTIDE SEQUENCE [LARGE SCALE GENOMIC DNA]</scope>
    <source>
        <strain evidence="2 3">D216</strain>
    </source>
</reference>
<proteinExistence type="predicted"/>
<gene>
    <name evidence="2" type="ORF">E0L32_012297</name>
</gene>
<keyword evidence="3" id="KW-1185">Reference proteome</keyword>
<protein>
    <submittedName>
        <fullName evidence="2">Uncharacterized protein</fullName>
    </submittedName>
</protein>
<dbReference type="GeneID" id="41979744"/>
<feature type="region of interest" description="Disordered" evidence="1">
    <location>
        <begin position="1"/>
        <end position="28"/>
    </location>
</feature>
<evidence type="ECO:0000313" key="3">
    <source>
        <dbReference type="Proteomes" id="UP000319257"/>
    </source>
</evidence>
<evidence type="ECO:0000313" key="2">
    <source>
        <dbReference type="EMBL" id="TPX17040.1"/>
    </source>
</evidence>